<feature type="domain" description="Response regulatory" evidence="13">
    <location>
        <begin position="662"/>
        <end position="777"/>
    </location>
</feature>
<dbReference type="PROSITE" id="PS50110">
    <property type="entry name" value="RESPONSE_REGULATORY"/>
    <property type="match status" value="1"/>
</dbReference>
<dbReference type="GO" id="GO:0005886">
    <property type="term" value="C:plasma membrane"/>
    <property type="evidence" value="ECO:0007669"/>
    <property type="project" value="UniProtKB-SubCell"/>
</dbReference>
<comment type="subcellular location">
    <subcellularLocation>
        <location evidence="2">Cell membrane</location>
        <topology evidence="2">Multi-pass membrane protein</topology>
    </subcellularLocation>
</comment>
<proteinExistence type="predicted"/>
<dbReference type="SMART" id="SM00388">
    <property type="entry name" value="HisKA"/>
    <property type="match status" value="1"/>
</dbReference>
<dbReference type="InterPro" id="IPR029151">
    <property type="entry name" value="Sensor-like_sf"/>
</dbReference>
<dbReference type="PROSITE" id="PS50885">
    <property type="entry name" value="HAMP"/>
    <property type="match status" value="1"/>
</dbReference>
<keyword evidence="6" id="KW-0808">Transferase</keyword>
<dbReference type="CDD" id="cd06225">
    <property type="entry name" value="HAMP"/>
    <property type="match status" value="1"/>
</dbReference>
<evidence type="ECO:0000259" key="13">
    <source>
        <dbReference type="PROSITE" id="PS50110"/>
    </source>
</evidence>
<dbReference type="InterPro" id="IPR003661">
    <property type="entry name" value="HisK_dim/P_dom"/>
</dbReference>
<comment type="catalytic activity">
    <reaction evidence="1">
        <text>ATP + protein L-histidine = ADP + protein N-phospho-L-histidine.</text>
        <dbReference type="EC" id="2.7.13.3"/>
    </reaction>
</comment>
<comment type="caution">
    <text evidence="15">The sequence shown here is derived from an EMBL/GenBank/DDBJ whole genome shotgun (WGS) entry which is preliminary data.</text>
</comment>
<evidence type="ECO:0000313" key="15">
    <source>
        <dbReference type="EMBL" id="MBK9717089.1"/>
    </source>
</evidence>
<evidence type="ECO:0000259" key="12">
    <source>
        <dbReference type="PROSITE" id="PS50109"/>
    </source>
</evidence>
<name>A0A9D7S813_9BACT</name>
<evidence type="ECO:0000256" key="11">
    <source>
        <dbReference type="SAM" id="Phobius"/>
    </source>
</evidence>
<dbReference type="InterPro" id="IPR004358">
    <property type="entry name" value="Sig_transdc_His_kin-like_C"/>
</dbReference>
<protein>
    <recommendedName>
        <fullName evidence="3">histidine kinase</fullName>
        <ecNumber evidence="3">2.7.13.3</ecNumber>
    </recommendedName>
</protein>
<feature type="transmembrane region" description="Helical" evidence="11">
    <location>
        <begin position="321"/>
        <end position="340"/>
    </location>
</feature>
<feature type="modified residue" description="4-aspartylphosphate" evidence="10">
    <location>
        <position position="711"/>
    </location>
</feature>
<dbReference type="SUPFAM" id="SSF52172">
    <property type="entry name" value="CheY-like"/>
    <property type="match status" value="1"/>
</dbReference>
<keyword evidence="8" id="KW-0418">Kinase</keyword>
<evidence type="ECO:0000256" key="3">
    <source>
        <dbReference type="ARBA" id="ARBA00012438"/>
    </source>
</evidence>
<dbReference type="AlphaFoldDB" id="A0A9D7S813"/>
<dbReference type="Gene3D" id="3.40.50.2300">
    <property type="match status" value="1"/>
</dbReference>
<evidence type="ECO:0000259" key="14">
    <source>
        <dbReference type="PROSITE" id="PS50885"/>
    </source>
</evidence>
<dbReference type="Pfam" id="PF21623">
    <property type="entry name" value="HK_sensor_dom_bact"/>
    <property type="match status" value="1"/>
</dbReference>
<dbReference type="Gene3D" id="1.10.287.130">
    <property type="match status" value="1"/>
</dbReference>
<keyword evidence="5 10" id="KW-0597">Phosphoprotein</keyword>
<evidence type="ECO:0000256" key="5">
    <source>
        <dbReference type="ARBA" id="ARBA00022553"/>
    </source>
</evidence>
<dbReference type="InterPro" id="IPR048760">
    <property type="entry name" value="VP0354-like_sensor_dom"/>
</dbReference>
<dbReference type="Pfam" id="PF00512">
    <property type="entry name" value="HisKA"/>
    <property type="match status" value="1"/>
</dbReference>
<feature type="transmembrane region" description="Helical" evidence="11">
    <location>
        <begin position="16"/>
        <end position="35"/>
    </location>
</feature>
<dbReference type="EMBL" id="JADKFW010000004">
    <property type="protein sequence ID" value="MBK9717089.1"/>
    <property type="molecule type" value="Genomic_DNA"/>
</dbReference>
<dbReference type="SMART" id="SM00448">
    <property type="entry name" value="REC"/>
    <property type="match status" value="1"/>
</dbReference>
<dbReference type="EC" id="2.7.13.3" evidence="3"/>
<evidence type="ECO:0000256" key="1">
    <source>
        <dbReference type="ARBA" id="ARBA00000085"/>
    </source>
</evidence>
<dbReference type="Gene3D" id="3.30.450.20">
    <property type="entry name" value="PAS domain"/>
    <property type="match status" value="1"/>
</dbReference>
<dbReference type="Pfam" id="PF00072">
    <property type="entry name" value="Response_reg"/>
    <property type="match status" value="1"/>
</dbReference>
<dbReference type="Proteomes" id="UP000808349">
    <property type="component" value="Unassembled WGS sequence"/>
</dbReference>
<dbReference type="InterPro" id="IPR001789">
    <property type="entry name" value="Sig_transdc_resp-reg_receiver"/>
</dbReference>
<organism evidence="15 16">
    <name type="scientific">Candidatus Defluviibacterium haderslevense</name>
    <dbReference type="NCBI Taxonomy" id="2981993"/>
    <lineage>
        <taxon>Bacteria</taxon>
        <taxon>Pseudomonadati</taxon>
        <taxon>Bacteroidota</taxon>
        <taxon>Saprospiria</taxon>
        <taxon>Saprospirales</taxon>
        <taxon>Saprospiraceae</taxon>
        <taxon>Candidatus Defluviibacterium</taxon>
    </lineage>
</organism>
<evidence type="ECO:0000256" key="9">
    <source>
        <dbReference type="ARBA" id="ARBA00022989"/>
    </source>
</evidence>
<accession>A0A9D7S813</accession>
<gene>
    <name evidence="15" type="ORF">IPO85_06185</name>
</gene>
<dbReference type="GO" id="GO:0000155">
    <property type="term" value="F:phosphorelay sensor kinase activity"/>
    <property type="evidence" value="ECO:0007669"/>
    <property type="project" value="InterPro"/>
</dbReference>
<reference evidence="15 16" key="1">
    <citation type="submission" date="2020-10" db="EMBL/GenBank/DDBJ databases">
        <title>Connecting structure to function with the recovery of over 1000 high-quality activated sludge metagenome-assembled genomes encoding full-length rRNA genes using long-read sequencing.</title>
        <authorList>
            <person name="Singleton C.M."/>
            <person name="Petriglieri F."/>
            <person name="Kristensen J.M."/>
            <person name="Kirkegaard R.H."/>
            <person name="Michaelsen T.Y."/>
            <person name="Andersen M.H."/>
            <person name="Karst S.M."/>
            <person name="Dueholm M.S."/>
            <person name="Nielsen P.H."/>
            <person name="Albertsen M."/>
        </authorList>
    </citation>
    <scope>NUCLEOTIDE SEQUENCE [LARGE SCALE GENOMIC DNA]</scope>
    <source>
        <strain evidence="15">Ribe_18-Q3-R11-54_BAT3C.373</strain>
    </source>
</reference>
<dbReference type="InterPro" id="IPR036641">
    <property type="entry name" value="HPT_dom_sf"/>
</dbReference>
<sequence>MSDYKPKFVSLALKNAIVYIILIVVSSALIGYFLYRKSSAIIVNSSIQQLEHDLEVLDVRFISYIEQIRQDILYLSRSPYLNDYLIAPNSAQREFNKVKLSNDYFSFLSTKPDYGQLRFIANDSLGLEKIRTDRLKGHIFIVPSDALQRKGSSAYFRETILLPKDSVYFSEIDLNKEYGKISYPIMPTLRAACPLYVNGKVEGIIILNTILNNFFEHFKKSVHSNSELYLFNDIGHFIIHPDSTKEFGFEYAKLPYAPLEFKLPLDFLTTIGNEIKSVDTKTHIYYFKKINYPRSNYSLYICLGAAKDVILSPFYDWQWSVFVITLIIILLLVFLALFWMRKQTNGLESITKSMISFPNSLSVSDLPLNRNDEIGLLANTFQAMSSTLQQNIQSLADAKASAESANKSKELFLENMSHEIRNPLHSIVGMTRLLEDNNPRTNQLPFIETLKFSTHNLLSLVNDILDFSKLKEGKIQLQNEPLQFYDLINKIYKSYIFEAVSKKISFKLICDESLKNLWVNLDALRFSQVLSNLISNAIKFTPGYGHVELNIKNEIKNDHSVFLLIQVKDSGIGIRLENYKLILERFQKENRQDYLKNESGAGLGLPIVVQLLELFGSTLKLDSTFGEGSIFSFEITLESINNPDSNTISKEAQVSFFEIPRSILIIEDDPQLRMLYQRIFENGHNTIKQLSKSLEIGELAVDQKYDLIITDFWLENVSLFDLFEQIFSYKKQDGLFIAVTGHHDIDAVLKSSHYLLDMVIQKPISPDKMISEIEYAFTHMGFQIPTLEVLYKDYDYDPALILSALKLLINEWKDAREQLSKAILSRDIGMKDAVVHKLANSLRRFNLIKLENQLIMIKFEPFVNSKQLESTNSDIQVKMHQCEMFFENELKKWL</sequence>
<keyword evidence="7 11" id="KW-0812">Transmembrane</keyword>
<dbReference type="Pfam" id="PF02518">
    <property type="entry name" value="HATPase_c"/>
    <property type="match status" value="1"/>
</dbReference>
<evidence type="ECO:0000313" key="16">
    <source>
        <dbReference type="Proteomes" id="UP000808349"/>
    </source>
</evidence>
<dbReference type="InterPro" id="IPR003660">
    <property type="entry name" value="HAMP_dom"/>
</dbReference>
<dbReference type="SUPFAM" id="SSF47384">
    <property type="entry name" value="Homodimeric domain of signal transducing histidine kinase"/>
    <property type="match status" value="1"/>
</dbReference>
<dbReference type="PANTHER" id="PTHR43547:SF2">
    <property type="entry name" value="HYBRID SIGNAL TRANSDUCTION HISTIDINE KINASE C"/>
    <property type="match status" value="1"/>
</dbReference>
<dbReference type="Gene3D" id="6.10.340.10">
    <property type="match status" value="1"/>
</dbReference>
<evidence type="ECO:0000256" key="8">
    <source>
        <dbReference type="ARBA" id="ARBA00022777"/>
    </source>
</evidence>
<dbReference type="SUPFAM" id="SSF47226">
    <property type="entry name" value="Histidine-containing phosphotransfer domain, HPT domain"/>
    <property type="match status" value="1"/>
</dbReference>
<dbReference type="InterPro" id="IPR003594">
    <property type="entry name" value="HATPase_dom"/>
</dbReference>
<evidence type="ECO:0000256" key="6">
    <source>
        <dbReference type="ARBA" id="ARBA00022679"/>
    </source>
</evidence>
<keyword evidence="4" id="KW-1003">Cell membrane</keyword>
<dbReference type="SUPFAM" id="SSF103190">
    <property type="entry name" value="Sensory domain-like"/>
    <property type="match status" value="1"/>
</dbReference>
<feature type="domain" description="Histidine kinase" evidence="12">
    <location>
        <begin position="415"/>
        <end position="639"/>
    </location>
</feature>
<dbReference type="InterPro" id="IPR005467">
    <property type="entry name" value="His_kinase_dom"/>
</dbReference>
<dbReference type="InterPro" id="IPR011006">
    <property type="entry name" value="CheY-like_superfamily"/>
</dbReference>
<feature type="domain" description="HAMP" evidence="14">
    <location>
        <begin position="365"/>
        <end position="393"/>
    </location>
</feature>
<dbReference type="PROSITE" id="PS50109">
    <property type="entry name" value="HIS_KIN"/>
    <property type="match status" value="1"/>
</dbReference>
<dbReference type="CDD" id="cd00156">
    <property type="entry name" value="REC"/>
    <property type="match status" value="1"/>
</dbReference>
<evidence type="ECO:0000256" key="10">
    <source>
        <dbReference type="PROSITE-ProRule" id="PRU00169"/>
    </source>
</evidence>
<dbReference type="InterPro" id="IPR036890">
    <property type="entry name" value="HATPase_C_sf"/>
</dbReference>
<evidence type="ECO:0000256" key="4">
    <source>
        <dbReference type="ARBA" id="ARBA00022475"/>
    </source>
</evidence>
<evidence type="ECO:0000256" key="7">
    <source>
        <dbReference type="ARBA" id="ARBA00022692"/>
    </source>
</evidence>
<dbReference type="PANTHER" id="PTHR43547">
    <property type="entry name" value="TWO-COMPONENT HISTIDINE KINASE"/>
    <property type="match status" value="1"/>
</dbReference>
<dbReference type="SMART" id="SM00387">
    <property type="entry name" value="HATPase_c"/>
    <property type="match status" value="1"/>
</dbReference>
<keyword evidence="9 11" id="KW-1133">Transmembrane helix</keyword>
<keyword evidence="11" id="KW-0472">Membrane</keyword>
<dbReference type="Gene3D" id="3.30.565.10">
    <property type="entry name" value="Histidine kinase-like ATPase, C-terminal domain"/>
    <property type="match status" value="1"/>
</dbReference>
<evidence type="ECO:0000256" key="2">
    <source>
        <dbReference type="ARBA" id="ARBA00004651"/>
    </source>
</evidence>
<dbReference type="InterPro" id="IPR036097">
    <property type="entry name" value="HisK_dim/P_sf"/>
</dbReference>
<dbReference type="SUPFAM" id="SSF55874">
    <property type="entry name" value="ATPase domain of HSP90 chaperone/DNA topoisomerase II/histidine kinase"/>
    <property type="match status" value="1"/>
</dbReference>
<dbReference type="PRINTS" id="PR00344">
    <property type="entry name" value="BCTRLSENSOR"/>
</dbReference>
<dbReference type="CDD" id="cd00082">
    <property type="entry name" value="HisKA"/>
    <property type="match status" value="1"/>
</dbReference>